<accession>A0A0P1FKA3</accession>
<dbReference type="InterPro" id="IPR026336">
    <property type="entry name" value="PdeM-like"/>
</dbReference>
<dbReference type="InterPro" id="IPR004843">
    <property type="entry name" value="Calcineurin-like_PHP"/>
</dbReference>
<dbReference type="GO" id="GO:0016874">
    <property type="term" value="F:ligase activity"/>
    <property type="evidence" value="ECO:0007669"/>
    <property type="project" value="UniProtKB-KW"/>
</dbReference>
<dbReference type="NCBIfam" id="TIGR04123">
    <property type="entry name" value="P_estr_lig_assc"/>
    <property type="match status" value="1"/>
</dbReference>
<dbReference type="AlphaFoldDB" id="A0A0P1FKA3"/>
<dbReference type="SUPFAM" id="SSF56300">
    <property type="entry name" value="Metallo-dependent phosphatases"/>
    <property type="match status" value="1"/>
</dbReference>
<dbReference type="eggNOG" id="COG1407">
    <property type="taxonomic scope" value="Bacteria"/>
</dbReference>
<dbReference type="Proteomes" id="UP000051298">
    <property type="component" value="Unassembled WGS sequence"/>
</dbReference>
<evidence type="ECO:0000259" key="1">
    <source>
        <dbReference type="Pfam" id="PF00149"/>
    </source>
</evidence>
<dbReference type="Gene3D" id="3.60.21.10">
    <property type="match status" value="1"/>
</dbReference>
<keyword evidence="2" id="KW-0436">Ligase</keyword>
<protein>
    <submittedName>
        <fullName evidence="2">Metallophosphoesterase, DNA ligase-associated</fullName>
    </submittedName>
</protein>
<evidence type="ECO:0000313" key="2">
    <source>
        <dbReference type="EMBL" id="CUH61921.1"/>
    </source>
</evidence>
<dbReference type="GO" id="GO:0016787">
    <property type="term" value="F:hydrolase activity"/>
    <property type="evidence" value="ECO:0007669"/>
    <property type="project" value="InterPro"/>
</dbReference>
<dbReference type="Pfam" id="PF00149">
    <property type="entry name" value="Metallophos"/>
    <property type="match status" value="1"/>
</dbReference>
<dbReference type="InterPro" id="IPR024173">
    <property type="entry name" value="Pesterase_MJ0037-like"/>
</dbReference>
<dbReference type="PANTHER" id="PTHR39323:SF1">
    <property type="entry name" value="BLR1149 PROTEIN"/>
    <property type="match status" value="1"/>
</dbReference>
<reference evidence="2 3" key="1">
    <citation type="submission" date="2015-09" db="EMBL/GenBank/DDBJ databases">
        <authorList>
            <consortium name="Swine Surveillance"/>
        </authorList>
    </citation>
    <scope>NUCLEOTIDE SEQUENCE [LARGE SCALE GENOMIC DNA]</scope>
    <source>
        <strain evidence="2 3">CECT 5294</strain>
    </source>
</reference>
<dbReference type="STRING" id="266809.PM03_01585"/>
<organism evidence="2 3">
    <name type="scientific">Thalassobacter stenotrophicus</name>
    <dbReference type="NCBI Taxonomy" id="266809"/>
    <lineage>
        <taxon>Bacteria</taxon>
        <taxon>Pseudomonadati</taxon>
        <taxon>Pseudomonadota</taxon>
        <taxon>Alphaproteobacteria</taxon>
        <taxon>Rhodobacterales</taxon>
        <taxon>Roseobacteraceae</taxon>
        <taxon>Thalassobacter</taxon>
    </lineage>
</organism>
<sequence>MEGYAFEFAQAQLTALPSGALWWHGRQCLIVSDLHLGKSERIARRGGSLLPPYETTDTLTRLDHDIMTTGARIVVCLGDTFDDMDSEQALSEEHRTWIERLMAGRRWVWIAGNHDPAPLELGGTHLDAFYEPPLIFRHIATGSARGEVSGHYHPKARVALQGRSLSRPCFLRDEMRLILPAYGTYTGGLRSSDAALTTMMEPRATAILTGTPMVEIPMPRGAAPTAPQRPSLAQPR</sequence>
<evidence type="ECO:0000313" key="3">
    <source>
        <dbReference type="Proteomes" id="UP000051298"/>
    </source>
</evidence>
<dbReference type="EMBL" id="CYRX01000033">
    <property type="protein sequence ID" value="CUH61921.1"/>
    <property type="molecule type" value="Genomic_DNA"/>
</dbReference>
<gene>
    <name evidence="2" type="ORF">THS5294_03234</name>
</gene>
<dbReference type="PIRSF" id="PIRSF000887">
    <property type="entry name" value="Pesterase_MJ0037"/>
    <property type="match status" value="1"/>
</dbReference>
<dbReference type="RefSeq" id="WP_038004445.1">
    <property type="nucleotide sequence ID" value="NZ_CYRX01000033.1"/>
</dbReference>
<dbReference type="PANTHER" id="PTHR39323">
    <property type="entry name" value="BLR1149 PROTEIN"/>
    <property type="match status" value="1"/>
</dbReference>
<dbReference type="InterPro" id="IPR029052">
    <property type="entry name" value="Metallo-depent_PP-like"/>
</dbReference>
<name>A0A0P1FKA3_9RHOB</name>
<proteinExistence type="predicted"/>
<feature type="domain" description="Calcineurin-like phosphoesterase" evidence="1">
    <location>
        <begin position="29"/>
        <end position="129"/>
    </location>
</feature>